<dbReference type="InterPro" id="IPR038301">
    <property type="entry name" value="AraC-like_sf"/>
</dbReference>
<dbReference type="KEGG" id="bgoe:IFJ75_02335"/>
<evidence type="ECO:0000313" key="2">
    <source>
        <dbReference type="Proteomes" id="UP000663918"/>
    </source>
</evidence>
<accession>A0A975C582</accession>
<dbReference type="Gene3D" id="1.10.8.930">
    <property type="entry name" value="Protein of unknown function DUF1465"/>
    <property type="match status" value="1"/>
</dbReference>
<dbReference type="EMBL" id="CP062222">
    <property type="protein sequence ID" value="QTC91792.1"/>
    <property type="molecule type" value="Genomic_DNA"/>
</dbReference>
<dbReference type="AlphaFoldDB" id="A0A975C582"/>
<reference evidence="1" key="1">
    <citation type="submission" date="2020-09" db="EMBL/GenBank/DDBJ databases">
        <title>Brevundimonas sp. LVF2 isolated from a puddle in Goettingen, Germany.</title>
        <authorList>
            <person name="Friedrich I."/>
            <person name="Klassen A."/>
            <person name="Hannes N."/>
            <person name="Schneider D."/>
            <person name="Hertel R."/>
            <person name="Daniel R."/>
        </authorList>
    </citation>
    <scope>NUCLEOTIDE SEQUENCE</scope>
    <source>
        <strain evidence="1">LVF2</strain>
    </source>
</reference>
<organism evidence="1 2">
    <name type="scientific">Brevundimonas goettingensis</name>
    <dbReference type="NCBI Taxonomy" id="2774190"/>
    <lineage>
        <taxon>Bacteria</taxon>
        <taxon>Pseudomonadati</taxon>
        <taxon>Pseudomonadota</taxon>
        <taxon>Alphaproteobacteria</taxon>
        <taxon>Caulobacterales</taxon>
        <taxon>Caulobacteraceae</taxon>
        <taxon>Brevundimonas</taxon>
    </lineage>
</organism>
<dbReference type="InterPro" id="IPR010848">
    <property type="entry name" value="DUF1465"/>
</dbReference>
<dbReference type="Proteomes" id="UP000663918">
    <property type="component" value="Chromosome"/>
</dbReference>
<protein>
    <submittedName>
        <fullName evidence="1">DUF1465 family protein</fullName>
    </submittedName>
</protein>
<proteinExistence type="predicted"/>
<sequence length="179" mass="20207">MSMIELMASDDSQSGDPIRARSRAAEIHDFARSELFERTFREGMELVEDTASYLDGDGRRESKLLSRAAALAYAAESMKLTTRLMQVASWLLIQRAVREGDMEPEAACDPRYRLTARPLESEPSHAELPIALIEYVVRAEKLHDRVLYLDRRMYLDAPAEAEANPVLSQLGMLEAAFRS</sequence>
<name>A0A975C582_9CAUL</name>
<gene>
    <name evidence="1" type="ORF">IFJ75_02335</name>
</gene>
<evidence type="ECO:0000313" key="1">
    <source>
        <dbReference type="EMBL" id="QTC91792.1"/>
    </source>
</evidence>
<keyword evidence="2" id="KW-1185">Reference proteome</keyword>
<dbReference type="Pfam" id="PF07323">
    <property type="entry name" value="DUF1465"/>
    <property type="match status" value="1"/>
</dbReference>